<name>A0A9D4W2U2_PEA</name>
<feature type="domain" description="Retrovirus-related Pol polyprotein from transposon TNT 1-94-like beta-barrel" evidence="2">
    <location>
        <begin position="42"/>
        <end position="90"/>
    </location>
</feature>
<feature type="region of interest" description="Disordered" evidence="1">
    <location>
        <begin position="227"/>
        <end position="247"/>
    </location>
</feature>
<gene>
    <name evidence="3" type="ORF">KIW84_060976</name>
</gene>
<evidence type="ECO:0000313" key="4">
    <source>
        <dbReference type="Proteomes" id="UP001058974"/>
    </source>
</evidence>
<dbReference type="Proteomes" id="UP001058974">
    <property type="component" value="Chromosome 6"/>
</dbReference>
<feature type="compositionally biased region" description="Low complexity" evidence="1">
    <location>
        <begin position="236"/>
        <end position="247"/>
    </location>
</feature>
<evidence type="ECO:0000313" key="3">
    <source>
        <dbReference type="EMBL" id="KAI5394092.1"/>
    </source>
</evidence>
<dbReference type="AlphaFoldDB" id="A0A9D4W2U2"/>
<proteinExistence type="predicted"/>
<evidence type="ECO:0000256" key="1">
    <source>
        <dbReference type="SAM" id="MobiDB-lite"/>
    </source>
</evidence>
<accession>A0A9D4W2U2</accession>
<dbReference type="EMBL" id="JAMSHJ010000006">
    <property type="protein sequence ID" value="KAI5394092.1"/>
    <property type="molecule type" value="Genomic_DNA"/>
</dbReference>
<dbReference type="Gramene" id="Psat06G0097600-T1">
    <property type="protein sequence ID" value="KAI5394092.1"/>
    <property type="gene ID" value="KIW84_060976"/>
</dbReference>
<evidence type="ECO:0000259" key="2">
    <source>
        <dbReference type="Pfam" id="PF22936"/>
    </source>
</evidence>
<dbReference type="InterPro" id="IPR054722">
    <property type="entry name" value="PolX-like_BBD"/>
</dbReference>
<protein>
    <recommendedName>
        <fullName evidence="2">Retrovirus-related Pol polyprotein from transposon TNT 1-94-like beta-barrel domain-containing protein</fullName>
    </recommendedName>
</protein>
<dbReference type="Pfam" id="PF22936">
    <property type="entry name" value="Pol_BBD"/>
    <property type="match status" value="1"/>
</dbReference>
<sequence>MPMANEADTYPCAKEKMDNLLKFLKFNSSLNIPTGAVAQTGFEKVRIADGSYSSIAGKCSIKISEQITLQSVLHVSKFACNLLSVYKLSKDTNCSVLFRPSTCVFQDQNSGKTIETAREMNGLYYLDGIQFGNTTFFGSNSTNSSPVSYQGESQFNNKEDNFWETLSALDDIVTTNHPSAKIIESEIGGETLIKDDNPELKVYVRKKFHKGGANPIVSLVEIQSDLSSEGPTDNLPSSSSYGNPSYSSNDLSDLSFPDINLPISVRKNIHDLDVPIAERKGSQLFMKH</sequence>
<comment type="caution">
    <text evidence="3">The sequence shown here is derived from an EMBL/GenBank/DDBJ whole genome shotgun (WGS) entry which is preliminary data.</text>
</comment>
<organism evidence="3 4">
    <name type="scientific">Pisum sativum</name>
    <name type="common">Garden pea</name>
    <name type="synonym">Lathyrus oleraceus</name>
    <dbReference type="NCBI Taxonomy" id="3888"/>
    <lineage>
        <taxon>Eukaryota</taxon>
        <taxon>Viridiplantae</taxon>
        <taxon>Streptophyta</taxon>
        <taxon>Embryophyta</taxon>
        <taxon>Tracheophyta</taxon>
        <taxon>Spermatophyta</taxon>
        <taxon>Magnoliopsida</taxon>
        <taxon>eudicotyledons</taxon>
        <taxon>Gunneridae</taxon>
        <taxon>Pentapetalae</taxon>
        <taxon>rosids</taxon>
        <taxon>fabids</taxon>
        <taxon>Fabales</taxon>
        <taxon>Fabaceae</taxon>
        <taxon>Papilionoideae</taxon>
        <taxon>50 kb inversion clade</taxon>
        <taxon>NPAAA clade</taxon>
        <taxon>Hologalegina</taxon>
        <taxon>IRL clade</taxon>
        <taxon>Fabeae</taxon>
        <taxon>Lathyrus</taxon>
    </lineage>
</organism>
<keyword evidence="4" id="KW-1185">Reference proteome</keyword>
<reference evidence="3 4" key="1">
    <citation type="journal article" date="2022" name="Nat. Genet.">
        <title>Improved pea reference genome and pan-genome highlight genomic features and evolutionary characteristics.</title>
        <authorList>
            <person name="Yang T."/>
            <person name="Liu R."/>
            <person name="Luo Y."/>
            <person name="Hu S."/>
            <person name="Wang D."/>
            <person name="Wang C."/>
            <person name="Pandey M.K."/>
            <person name="Ge S."/>
            <person name="Xu Q."/>
            <person name="Li N."/>
            <person name="Li G."/>
            <person name="Huang Y."/>
            <person name="Saxena R.K."/>
            <person name="Ji Y."/>
            <person name="Li M."/>
            <person name="Yan X."/>
            <person name="He Y."/>
            <person name="Liu Y."/>
            <person name="Wang X."/>
            <person name="Xiang C."/>
            <person name="Varshney R.K."/>
            <person name="Ding H."/>
            <person name="Gao S."/>
            <person name="Zong X."/>
        </authorList>
    </citation>
    <scope>NUCLEOTIDE SEQUENCE [LARGE SCALE GENOMIC DNA]</scope>
    <source>
        <strain evidence="3 4">cv. Zhongwan 6</strain>
    </source>
</reference>